<accession>A0A915I3I5</accession>
<dbReference type="WBParaSite" id="nRc.2.0.1.t08296-RA">
    <property type="protein sequence ID" value="nRc.2.0.1.t08296-RA"/>
    <property type="gene ID" value="nRc.2.0.1.g08296"/>
</dbReference>
<feature type="compositionally biased region" description="Polar residues" evidence="1">
    <location>
        <begin position="40"/>
        <end position="50"/>
    </location>
</feature>
<reference evidence="3" key="1">
    <citation type="submission" date="2022-11" db="UniProtKB">
        <authorList>
            <consortium name="WormBaseParasite"/>
        </authorList>
    </citation>
    <scope>IDENTIFICATION</scope>
</reference>
<evidence type="ECO:0000256" key="1">
    <source>
        <dbReference type="SAM" id="MobiDB-lite"/>
    </source>
</evidence>
<feature type="region of interest" description="Disordered" evidence="1">
    <location>
        <begin position="36"/>
        <end position="70"/>
    </location>
</feature>
<protein>
    <submittedName>
        <fullName evidence="3">Uncharacterized protein</fullName>
    </submittedName>
</protein>
<sequence length="183" mass="21113">MIDPVEANILYNNNFDNQRRKRRRSTSLVLEIMPRAQLRATKSSPPELNFSSKQSSSSTNDEKSPTTLMSSKTRFLGNIMEFETEKVVKQLQLQLKPEQPQSEQMQPEQLQPEQLQLKHWPPEQAQLEQLQLEQAQPEQWQPGQVPLEQLQPEQTVSLSCIIPGKLQLCKNSIKTMYNKVCIA</sequence>
<dbReference type="Proteomes" id="UP000887565">
    <property type="component" value="Unplaced"/>
</dbReference>
<evidence type="ECO:0000313" key="2">
    <source>
        <dbReference type="Proteomes" id="UP000887565"/>
    </source>
</evidence>
<evidence type="ECO:0000313" key="3">
    <source>
        <dbReference type="WBParaSite" id="nRc.2.0.1.t08296-RA"/>
    </source>
</evidence>
<keyword evidence="2" id="KW-1185">Reference proteome</keyword>
<name>A0A915I3I5_ROMCU</name>
<proteinExistence type="predicted"/>
<dbReference type="AlphaFoldDB" id="A0A915I3I5"/>
<organism evidence="2 3">
    <name type="scientific">Romanomermis culicivorax</name>
    <name type="common">Nematode worm</name>
    <dbReference type="NCBI Taxonomy" id="13658"/>
    <lineage>
        <taxon>Eukaryota</taxon>
        <taxon>Metazoa</taxon>
        <taxon>Ecdysozoa</taxon>
        <taxon>Nematoda</taxon>
        <taxon>Enoplea</taxon>
        <taxon>Dorylaimia</taxon>
        <taxon>Mermithida</taxon>
        <taxon>Mermithoidea</taxon>
        <taxon>Mermithidae</taxon>
        <taxon>Romanomermis</taxon>
    </lineage>
</organism>